<keyword evidence="7" id="KW-0732">Signal</keyword>
<dbReference type="SUPFAM" id="SSF46626">
    <property type="entry name" value="Cytochrome c"/>
    <property type="match status" value="1"/>
</dbReference>
<feature type="chain" id="PRO_5046714866" evidence="7">
    <location>
        <begin position="24"/>
        <end position="112"/>
    </location>
</feature>
<evidence type="ECO:0000256" key="5">
    <source>
        <dbReference type="ARBA" id="ARBA00023004"/>
    </source>
</evidence>
<dbReference type="PROSITE" id="PS51257">
    <property type="entry name" value="PROKAR_LIPOPROTEIN"/>
    <property type="match status" value="1"/>
</dbReference>
<evidence type="ECO:0000313" key="10">
    <source>
        <dbReference type="Proteomes" id="UP001597120"/>
    </source>
</evidence>
<evidence type="ECO:0000256" key="7">
    <source>
        <dbReference type="SAM" id="SignalP"/>
    </source>
</evidence>
<proteinExistence type="predicted"/>
<evidence type="ECO:0000256" key="1">
    <source>
        <dbReference type="ARBA" id="ARBA00022448"/>
    </source>
</evidence>
<dbReference type="EMBL" id="JBHTIU010000039">
    <property type="protein sequence ID" value="MFD0869892.1"/>
    <property type="molecule type" value="Genomic_DNA"/>
</dbReference>
<sequence length="112" mass="11992">MKWVKWTGVIVIAMALAGCGSKAGTNGQEASGSSVSKEEVEQNAVYKSNCLSCHGAQLEGNMGPALSKIGSKHSKENIVQIIEDGQGRMPGFKNRLKEDEIESLAVWLADKK</sequence>
<dbReference type="Pfam" id="PF13442">
    <property type="entry name" value="Cytochrome_CBB3"/>
    <property type="match status" value="1"/>
</dbReference>
<gene>
    <name evidence="9" type="ORF">ACFQ03_12090</name>
</gene>
<dbReference type="InterPro" id="IPR008168">
    <property type="entry name" value="Cyt_C_IC"/>
</dbReference>
<keyword evidence="5 6" id="KW-0408">Iron</keyword>
<keyword evidence="10" id="KW-1185">Reference proteome</keyword>
<dbReference type="RefSeq" id="WP_144935335.1">
    <property type="nucleotide sequence ID" value="NZ_JBHTIU010000039.1"/>
</dbReference>
<name>A0ABW3D8S7_9BACL</name>
<dbReference type="PROSITE" id="PS51007">
    <property type="entry name" value="CYTC"/>
    <property type="match status" value="1"/>
</dbReference>
<protein>
    <submittedName>
        <fullName evidence="9">C-type cytochrome</fullName>
    </submittedName>
</protein>
<evidence type="ECO:0000259" key="8">
    <source>
        <dbReference type="PROSITE" id="PS51007"/>
    </source>
</evidence>
<evidence type="ECO:0000313" key="9">
    <source>
        <dbReference type="EMBL" id="MFD0869892.1"/>
    </source>
</evidence>
<dbReference type="InterPro" id="IPR036909">
    <property type="entry name" value="Cyt_c-like_dom_sf"/>
</dbReference>
<dbReference type="InterPro" id="IPR051811">
    <property type="entry name" value="Cytochrome_c550/c551-like"/>
</dbReference>
<organism evidence="9 10">
    <name type="scientific">Paenibacillus residui</name>
    <dbReference type="NCBI Taxonomy" id="629724"/>
    <lineage>
        <taxon>Bacteria</taxon>
        <taxon>Bacillati</taxon>
        <taxon>Bacillota</taxon>
        <taxon>Bacilli</taxon>
        <taxon>Bacillales</taxon>
        <taxon>Paenibacillaceae</taxon>
        <taxon>Paenibacillus</taxon>
    </lineage>
</organism>
<feature type="signal peptide" evidence="7">
    <location>
        <begin position="1"/>
        <end position="23"/>
    </location>
</feature>
<evidence type="ECO:0000256" key="2">
    <source>
        <dbReference type="ARBA" id="ARBA00022617"/>
    </source>
</evidence>
<keyword evidence="4" id="KW-0249">Electron transport</keyword>
<keyword evidence="1" id="KW-0813">Transport</keyword>
<keyword evidence="3 6" id="KW-0479">Metal-binding</keyword>
<reference evidence="10" key="1">
    <citation type="journal article" date="2019" name="Int. J. Syst. Evol. Microbiol.">
        <title>The Global Catalogue of Microorganisms (GCM) 10K type strain sequencing project: providing services to taxonomists for standard genome sequencing and annotation.</title>
        <authorList>
            <consortium name="The Broad Institute Genomics Platform"/>
            <consortium name="The Broad Institute Genome Sequencing Center for Infectious Disease"/>
            <person name="Wu L."/>
            <person name="Ma J."/>
        </authorList>
    </citation>
    <scope>NUCLEOTIDE SEQUENCE [LARGE SCALE GENOMIC DNA]</scope>
    <source>
        <strain evidence="10">CCUG 57263</strain>
    </source>
</reference>
<accession>A0ABW3D8S7</accession>
<dbReference type="InterPro" id="IPR012218">
    <property type="entry name" value="Cyt_c_BACSU-c550-type"/>
</dbReference>
<dbReference type="PRINTS" id="PR00605">
    <property type="entry name" value="CYTCHROMECIC"/>
</dbReference>
<comment type="caution">
    <text evidence="9">The sequence shown here is derived from an EMBL/GenBank/DDBJ whole genome shotgun (WGS) entry which is preliminary data.</text>
</comment>
<keyword evidence="2 6" id="KW-0349">Heme</keyword>
<evidence type="ECO:0000256" key="6">
    <source>
        <dbReference type="PROSITE-ProRule" id="PRU00433"/>
    </source>
</evidence>
<dbReference type="InterPro" id="IPR009056">
    <property type="entry name" value="Cyt_c-like_dom"/>
</dbReference>
<evidence type="ECO:0000256" key="3">
    <source>
        <dbReference type="ARBA" id="ARBA00022723"/>
    </source>
</evidence>
<dbReference type="PANTHER" id="PTHR37823">
    <property type="entry name" value="CYTOCHROME C-553-LIKE"/>
    <property type="match status" value="1"/>
</dbReference>
<dbReference type="PANTHER" id="PTHR37823:SF4">
    <property type="entry name" value="MENAQUINOL-CYTOCHROME C REDUCTASE CYTOCHROME B_C SUBUNIT"/>
    <property type="match status" value="1"/>
</dbReference>
<dbReference type="Proteomes" id="UP001597120">
    <property type="component" value="Unassembled WGS sequence"/>
</dbReference>
<dbReference type="PIRSF" id="PIRSF000025">
    <property type="entry name" value="Cytc_Bsub_c550"/>
    <property type="match status" value="1"/>
</dbReference>
<feature type="domain" description="Cytochrome c" evidence="8">
    <location>
        <begin position="27"/>
        <end position="112"/>
    </location>
</feature>
<dbReference type="Gene3D" id="1.10.760.10">
    <property type="entry name" value="Cytochrome c-like domain"/>
    <property type="match status" value="1"/>
</dbReference>
<evidence type="ECO:0000256" key="4">
    <source>
        <dbReference type="ARBA" id="ARBA00022982"/>
    </source>
</evidence>